<name>A0A1X7ABE9_9RHOB</name>
<organism evidence="2 3">
    <name type="scientific">Roseivivax jejudonensis</name>
    <dbReference type="NCBI Taxonomy" id="1529041"/>
    <lineage>
        <taxon>Bacteria</taxon>
        <taxon>Pseudomonadati</taxon>
        <taxon>Pseudomonadota</taxon>
        <taxon>Alphaproteobacteria</taxon>
        <taxon>Rhodobacterales</taxon>
        <taxon>Roseobacteraceae</taxon>
        <taxon>Roseivivax</taxon>
    </lineage>
</organism>
<feature type="compositionally biased region" description="Basic and acidic residues" evidence="1">
    <location>
        <begin position="1"/>
        <end position="14"/>
    </location>
</feature>
<evidence type="ECO:0000313" key="3">
    <source>
        <dbReference type="Proteomes" id="UP000193570"/>
    </source>
</evidence>
<feature type="compositionally biased region" description="Polar residues" evidence="1">
    <location>
        <begin position="37"/>
        <end position="48"/>
    </location>
</feature>
<dbReference type="Proteomes" id="UP000193570">
    <property type="component" value="Unassembled WGS sequence"/>
</dbReference>
<dbReference type="EMBL" id="FWFK01000011">
    <property type="protein sequence ID" value="SLN74775.1"/>
    <property type="molecule type" value="Genomic_DNA"/>
</dbReference>
<accession>A0A1X7ABE9</accession>
<dbReference type="OrthoDB" id="8376150at2"/>
<dbReference type="AlphaFoldDB" id="A0A1X7ABE9"/>
<reference evidence="2 3" key="1">
    <citation type="submission" date="2017-03" db="EMBL/GenBank/DDBJ databases">
        <authorList>
            <person name="Afonso C.L."/>
            <person name="Miller P.J."/>
            <person name="Scott M.A."/>
            <person name="Spackman E."/>
            <person name="Goraichik I."/>
            <person name="Dimitrov K.M."/>
            <person name="Suarez D.L."/>
            <person name="Swayne D.E."/>
        </authorList>
    </citation>
    <scope>NUCLEOTIDE SEQUENCE [LARGE SCALE GENOMIC DNA]</scope>
    <source>
        <strain evidence="2 3">CECT 8625</strain>
    </source>
</reference>
<feature type="region of interest" description="Disordered" evidence="1">
    <location>
        <begin position="1"/>
        <end position="55"/>
    </location>
</feature>
<gene>
    <name evidence="2" type="ORF">ROJ8625_04099</name>
</gene>
<evidence type="ECO:0000313" key="2">
    <source>
        <dbReference type="EMBL" id="SLN74775.1"/>
    </source>
</evidence>
<feature type="region of interest" description="Disordered" evidence="1">
    <location>
        <begin position="70"/>
        <end position="109"/>
    </location>
</feature>
<sequence>MRERYRYIDGRMVGDDGMPMLHQGQRAMEPQAPFTVGDSQPHLQSMTNGKYYDSKSEMRKEYKRAGVVEVGNDVPHKRAQPSIAEKERKKRERRASAAKALSQAGFGAP</sequence>
<evidence type="ECO:0000256" key="1">
    <source>
        <dbReference type="SAM" id="MobiDB-lite"/>
    </source>
</evidence>
<protein>
    <submittedName>
        <fullName evidence="2">Uncharacterized protein</fullName>
    </submittedName>
</protein>
<proteinExistence type="predicted"/>
<dbReference type="RefSeq" id="WP_085793746.1">
    <property type="nucleotide sequence ID" value="NZ_FWFK01000011.1"/>
</dbReference>
<keyword evidence="3" id="KW-1185">Reference proteome</keyword>